<dbReference type="Pfam" id="PF03466">
    <property type="entry name" value="LysR_substrate"/>
    <property type="match status" value="1"/>
</dbReference>
<dbReference type="Proteomes" id="UP000189674">
    <property type="component" value="Chromosome"/>
</dbReference>
<dbReference type="InterPro" id="IPR036390">
    <property type="entry name" value="WH_DNA-bd_sf"/>
</dbReference>
<dbReference type="Gene3D" id="3.40.190.290">
    <property type="match status" value="1"/>
</dbReference>
<dbReference type="OrthoDB" id="9785745at2"/>
<dbReference type="PANTHER" id="PTHR30419:SF8">
    <property type="entry name" value="NITROGEN ASSIMILATION TRANSCRIPTIONAL ACTIVATOR-RELATED"/>
    <property type="match status" value="1"/>
</dbReference>
<gene>
    <name evidence="6" type="primary">cysL</name>
    <name evidence="6" type="ORF">STSP2_01732</name>
</gene>
<dbReference type="Gene3D" id="1.10.10.10">
    <property type="entry name" value="Winged helix-like DNA-binding domain superfamily/Winged helix DNA-binding domain"/>
    <property type="match status" value="1"/>
</dbReference>
<keyword evidence="7" id="KW-1185">Reference proteome</keyword>
<evidence type="ECO:0000256" key="2">
    <source>
        <dbReference type="ARBA" id="ARBA00023015"/>
    </source>
</evidence>
<dbReference type="Pfam" id="PF00126">
    <property type="entry name" value="HTH_1"/>
    <property type="match status" value="1"/>
</dbReference>
<dbReference type="PROSITE" id="PS50931">
    <property type="entry name" value="HTH_LYSR"/>
    <property type="match status" value="1"/>
</dbReference>
<dbReference type="InterPro" id="IPR000847">
    <property type="entry name" value="LysR_HTH_N"/>
</dbReference>
<reference evidence="7" key="1">
    <citation type="submission" date="2017-02" db="EMBL/GenBank/DDBJ databases">
        <title>Comparative genomics and description of representatives of a novel lineage of planctomycetes thriving in anoxic sediments.</title>
        <authorList>
            <person name="Spring S."/>
            <person name="Bunk B."/>
            <person name="Sproer C."/>
        </authorList>
    </citation>
    <scope>NUCLEOTIDE SEQUENCE [LARGE SCALE GENOMIC DNA]</scope>
    <source>
        <strain evidence="7">ST-NAGAB-D1</strain>
    </source>
</reference>
<proteinExistence type="inferred from homology"/>
<dbReference type="PANTHER" id="PTHR30419">
    <property type="entry name" value="HTH-TYPE TRANSCRIPTIONAL REGULATOR YBHD"/>
    <property type="match status" value="1"/>
</dbReference>
<dbReference type="SUPFAM" id="SSF46785">
    <property type="entry name" value="Winged helix' DNA-binding domain"/>
    <property type="match status" value="1"/>
</dbReference>
<keyword evidence="2" id="KW-0805">Transcription regulation</keyword>
<comment type="similarity">
    <text evidence="1">Belongs to the LysR transcriptional regulatory family.</text>
</comment>
<evidence type="ECO:0000256" key="3">
    <source>
        <dbReference type="ARBA" id="ARBA00023125"/>
    </source>
</evidence>
<dbReference type="STRING" id="1936003.STSP2_01732"/>
<dbReference type="EMBL" id="CP019791">
    <property type="protein sequence ID" value="AQT68564.1"/>
    <property type="molecule type" value="Genomic_DNA"/>
</dbReference>
<dbReference type="InterPro" id="IPR036388">
    <property type="entry name" value="WH-like_DNA-bd_sf"/>
</dbReference>
<keyword evidence="4" id="KW-0804">Transcription</keyword>
<name>A0A1U9NLE7_9BACT</name>
<organism evidence="6 7">
    <name type="scientific">Anaerohalosphaera lusitana</name>
    <dbReference type="NCBI Taxonomy" id="1936003"/>
    <lineage>
        <taxon>Bacteria</taxon>
        <taxon>Pseudomonadati</taxon>
        <taxon>Planctomycetota</taxon>
        <taxon>Phycisphaerae</taxon>
        <taxon>Sedimentisphaerales</taxon>
        <taxon>Anaerohalosphaeraceae</taxon>
        <taxon>Anaerohalosphaera</taxon>
    </lineage>
</organism>
<evidence type="ECO:0000313" key="6">
    <source>
        <dbReference type="EMBL" id="AQT68564.1"/>
    </source>
</evidence>
<dbReference type="GO" id="GO:0005829">
    <property type="term" value="C:cytosol"/>
    <property type="evidence" value="ECO:0007669"/>
    <property type="project" value="TreeGrafter"/>
</dbReference>
<dbReference type="FunFam" id="1.10.10.10:FF:000001">
    <property type="entry name" value="LysR family transcriptional regulator"/>
    <property type="match status" value="1"/>
</dbReference>
<feature type="domain" description="HTH lysR-type" evidence="5">
    <location>
        <begin position="1"/>
        <end position="58"/>
    </location>
</feature>
<evidence type="ECO:0000259" key="5">
    <source>
        <dbReference type="PROSITE" id="PS50931"/>
    </source>
</evidence>
<dbReference type="RefSeq" id="WP_146661675.1">
    <property type="nucleotide sequence ID" value="NZ_CP019791.1"/>
</dbReference>
<sequence length="303" mass="34742">MQIDTIRIFCDLVELKNFSRTAEKHGLSQSAISQQLAQLEMDHNCQLINRKTRPLTLTEQGQCFYHACQDILDRYDKLVSELKNLSRSHTTIRFAAIFSIGMHTLQPYVKRFMARFPQINLRIDYMDAKQIYDGILRGDLDLGAVAVPIESRSLNLVPFVDEPLVMVCSPDNPLAKEPVIDIHKLQGKDFIAFEKGLPSRKFIDNILDRYDVMPKTVMEFDNIETIKRAVEINSGISILPETTINTELREQKLATIAFTNENFFRPTGIIVRKNRSTTKAMKYLLELLGNGQVRNHANKSRNI</sequence>
<dbReference type="GO" id="GO:0003700">
    <property type="term" value="F:DNA-binding transcription factor activity"/>
    <property type="evidence" value="ECO:0007669"/>
    <property type="project" value="InterPro"/>
</dbReference>
<dbReference type="GO" id="GO:0003677">
    <property type="term" value="F:DNA binding"/>
    <property type="evidence" value="ECO:0007669"/>
    <property type="project" value="UniProtKB-KW"/>
</dbReference>
<dbReference type="CDD" id="cd05466">
    <property type="entry name" value="PBP2_LTTR_substrate"/>
    <property type="match status" value="1"/>
</dbReference>
<dbReference type="InterPro" id="IPR005119">
    <property type="entry name" value="LysR_subst-bd"/>
</dbReference>
<dbReference type="SUPFAM" id="SSF53850">
    <property type="entry name" value="Periplasmic binding protein-like II"/>
    <property type="match status" value="1"/>
</dbReference>
<keyword evidence="3" id="KW-0238">DNA-binding</keyword>
<evidence type="ECO:0000256" key="1">
    <source>
        <dbReference type="ARBA" id="ARBA00009437"/>
    </source>
</evidence>
<evidence type="ECO:0000256" key="4">
    <source>
        <dbReference type="ARBA" id="ARBA00023163"/>
    </source>
</evidence>
<evidence type="ECO:0000313" key="7">
    <source>
        <dbReference type="Proteomes" id="UP000189674"/>
    </source>
</evidence>
<dbReference type="InterPro" id="IPR050950">
    <property type="entry name" value="HTH-type_LysR_regulators"/>
</dbReference>
<dbReference type="AlphaFoldDB" id="A0A1U9NLE7"/>
<dbReference type="KEGG" id="alus:STSP2_01732"/>
<accession>A0A1U9NLE7</accession>
<protein>
    <submittedName>
        <fullName evidence="6">CysJI operon transcriptional activator</fullName>
    </submittedName>
</protein>